<sequence>MAIEQETNDAQTSLEKQELPSELIIQDEQHNPTISEEEPPSSPIPSNDTRPATLSQDILTALTLHNSLRRSRNIAPLNYDKSLQDSARQWAEHLAKNVGKLEHATDIDQGENIYWASGGGFEKEPCANATRSWLNEGRWYTGQRVGDPAQGVIGHFTQCMWSGTRRVGMAAVEGGNGDGKRGVYVVARYEPGGNFVGERPY</sequence>
<dbReference type="InterPro" id="IPR001283">
    <property type="entry name" value="CRISP-related"/>
</dbReference>
<dbReference type="InterPro" id="IPR014044">
    <property type="entry name" value="CAP_dom"/>
</dbReference>
<dbReference type="PRINTS" id="PR00837">
    <property type="entry name" value="V5TPXLIKE"/>
</dbReference>
<gene>
    <name evidence="3" type="ORF">QBC41DRAFT_325914</name>
</gene>
<dbReference type="PANTHER" id="PTHR10334">
    <property type="entry name" value="CYSTEINE-RICH SECRETORY PROTEIN-RELATED"/>
    <property type="match status" value="1"/>
</dbReference>
<reference evidence="3" key="1">
    <citation type="submission" date="2023-06" db="EMBL/GenBank/DDBJ databases">
        <title>Genome-scale phylogeny and comparative genomics of the fungal order Sordariales.</title>
        <authorList>
            <consortium name="Lawrence Berkeley National Laboratory"/>
            <person name="Hensen N."/>
            <person name="Bonometti L."/>
            <person name="Westerberg I."/>
            <person name="Brannstrom I.O."/>
            <person name="Guillou S."/>
            <person name="Cros-Aarteil S."/>
            <person name="Calhoun S."/>
            <person name="Haridas S."/>
            <person name="Kuo A."/>
            <person name="Mondo S."/>
            <person name="Pangilinan J."/>
            <person name="Riley R."/>
            <person name="Labutti K."/>
            <person name="Andreopoulos B."/>
            <person name="Lipzen A."/>
            <person name="Chen C."/>
            <person name="Yanf M."/>
            <person name="Daum C."/>
            <person name="Ng V."/>
            <person name="Clum A."/>
            <person name="Steindorff A."/>
            <person name="Ohm R."/>
            <person name="Martin F."/>
            <person name="Silar P."/>
            <person name="Natvig D."/>
            <person name="Lalanne C."/>
            <person name="Gautier V."/>
            <person name="Ament-Velasquez S.L."/>
            <person name="Kruys A."/>
            <person name="Hutchinson M.I."/>
            <person name="Powell A.J."/>
            <person name="Barry K."/>
            <person name="Miller A.N."/>
            <person name="Grigoriev I.V."/>
            <person name="Debuchy R."/>
            <person name="Gladieux P."/>
            <person name="Thoren M.H."/>
            <person name="Johannesson H."/>
        </authorList>
    </citation>
    <scope>NUCLEOTIDE SEQUENCE</scope>
    <source>
        <strain evidence="3">CBS 307.81</strain>
    </source>
</reference>
<feature type="region of interest" description="Disordered" evidence="1">
    <location>
        <begin position="1"/>
        <end position="51"/>
    </location>
</feature>
<accession>A0AA39ZA31</accession>
<dbReference type="Gene3D" id="3.40.33.10">
    <property type="entry name" value="CAP"/>
    <property type="match status" value="1"/>
</dbReference>
<dbReference type="Proteomes" id="UP001174997">
    <property type="component" value="Unassembled WGS sequence"/>
</dbReference>
<comment type="caution">
    <text evidence="3">The sequence shown here is derived from an EMBL/GenBank/DDBJ whole genome shotgun (WGS) entry which is preliminary data.</text>
</comment>
<dbReference type="AlphaFoldDB" id="A0AA39ZA31"/>
<dbReference type="SUPFAM" id="SSF55797">
    <property type="entry name" value="PR-1-like"/>
    <property type="match status" value="1"/>
</dbReference>
<name>A0AA39ZA31_9PEZI</name>
<evidence type="ECO:0000259" key="2">
    <source>
        <dbReference type="SMART" id="SM00198"/>
    </source>
</evidence>
<protein>
    <submittedName>
        <fullName evidence="3">CAP domain-containing protein</fullName>
    </submittedName>
</protein>
<organism evidence="3 4">
    <name type="scientific">Cercophora samala</name>
    <dbReference type="NCBI Taxonomy" id="330535"/>
    <lineage>
        <taxon>Eukaryota</taxon>
        <taxon>Fungi</taxon>
        <taxon>Dikarya</taxon>
        <taxon>Ascomycota</taxon>
        <taxon>Pezizomycotina</taxon>
        <taxon>Sordariomycetes</taxon>
        <taxon>Sordariomycetidae</taxon>
        <taxon>Sordariales</taxon>
        <taxon>Lasiosphaeriaceae</taxon>
        <taxon>Cercophora</taxon>
    </lineage>
</organism>
<dbReference type="SMART" id="SM00198">
    <property type="entry name" value="SCP"/>
    <property type="match status" value="1"/>
</dbReference>
<feature type="domain" description="SCP" evidence="2">
    <location>
        <begin position="56"/>
        <end position="197"/>
    </location>
</feature>
<proteinExistence type="predicted"/>
<dbReference type="InterPro" id="IPR035940">
    <property type="entry name" value="CAP_sf"/>
</dbReference>
<keyword evidence="4" id="KW-1185">Reference proteome</keyword>
<evidence type="ECO:0000256" key="1">
    <source>
        <dbReference type="SAM" id="MobiDB-lite"/>
    </source>
</evidence>
<dbReference type="Pfam" id="PF00188">
    <property type="entry name" value="CAP"/>
    <property type="match status" value="1"/>
</dbReference>
<evidence type="ECO:0000313" key="3">
    <source>
        <dbReference type="EMBL" id="KAK0666362.1"/>
    </source>
</evidence>
<dbReference type="EMBL" id="JAULSY010000089">
    <property type="protein sequence ID" value="KAK0666362.1"/>
    <property type="molecule type" value="Genomic_DNA"/>
</dbReference>
<evidence type="ECO:0000313" key="4">
    <source>
        <dbReference type="Proteomes" id="UP001174997"/>
    </source>
</evidence>